<feature type="region of interest" description="Disordered" evidence="1">
    <location>
        <begin position="504"/>
        <end position="543"/>
    </location>
</feature>
<reference evidence="4" key="1">
    <citation type="submission" date="2014-04" db="EMBL/GenBank/DDBJ databases">
        <title>Evolutionary Origins and Diversification of the Mycorrhizal Mutualists.</title>
        <authorList>
            <consortium name="DOE Joint Genome Institute"/>
            <consortium name="Mycorrhizal Genomics Consortium"/>
            <person name="Kohler A."/>
            <person name="Kuo A."/>
            <person name="Nagy L.G."/>
            <person name="Floudas D."/>
            <person name="Copeland A."/>
            <person name="Barry K.W."/>
            <person name="Cichocki N."/>
            <person name="Veneault-Fourrey C."/>
            <person name="LaButti K."/>
            <person name="Lindquist E.A."/>
            <person name="Lipzen A."/>
            <person name="Lundell T."/>
            <person name="Morin E."/>
            <person name="Murat C."/>
            <person name="Riley R."/>
            <person name="Ohm R."/>
            <person name="Sun H."/>
            <person name="Tunlid A."/>
            <person name="Henrissat B."/>
            <person name="Grigoriev I.V."/>
            <person name="Hibbett D.S."/>
            <person name="Martin F."/>
        </authorList>
    </citation>
    <scope>NUCLEOTIDE SEQUENCE [LARGE SCALE GENOMIC DNA]</scope>
    <source>
        <strain evidence="4">FD-334 SS-4</strain>
    </source>
</reference>
<proteinExistence type="predicted"/>
<feature type="region of interest" description="Disordered" evidence="1">
    <location>
        <begin position="180"/>
        <end position="223"/>
    </location>
</feature>
<feature type="region of interest" description="Disordered" evidence="1">
    <location>
        <begin position="77"/>
        <end position="103"/>
    </location>
</feature>
<organism evidence="3 4">
    <name type="scientific">Hypholoma sublateritium (strain FD-334 SS-4)</name>
    <dbReference type="NCBI Taxonomy" id="945553"/>
    <lineage>
        <taxon>Eukaryota</taxon>
        <taxon>Fungi</taxon>
        <taxon>Dikarya</taxon>
        <taxon>Basidiomycota</taxon>
        <taxon>Agaricomycotina</taxon>
        <taxon>Agaricomycetes</taxon>
        <taxon>Agaricomycetidae</taxon>
        <taxon>Agaricales</taxon>
        <taxon>Agaricineae</taxon>
        <taxon>Strophariaceae</taxon>
        <taxon>Hypholoma</taxon>
    </lineage>
</organism>
<evidence type="ECO:0000313" key="4">
    <source>
        <dbReference type="Proteomes" id="UP000054270"/>
    </source>
</evidence>
<dbReference type="Proteomes" id="UP000054270">
    <property type="component" value="Unassembled WGS sequence"/>
</dbReference>
<dbReference type="STRING" id="945553.A0A0D2NAP3"/>
<feature type="compositionally biased region" description="Basic and acidic residues" evidence="1">
    <location>
        <begin position="506"/>
        <end position="519"/>
    </location>
</feature>
<protein>
    <recommendedName>
        <fullName evidence="2">Myb-like domain-containing protein</fullName>
    </recommendedName>
</protein>
<feature type="compositionally biased region" description="Polar residues" evidence="1">
    <location>
        <begin position="524"/>
        <end position="538"/>
    </location>
</feature>
<name>A0A0D2NAP3_HYPSF</name>
<dbReference type="OrthoDB" id="3265199at2759"/>
<dbReference type="InterPro" id="IPR001005">
    <property type="entry name" value="SANT/Myb"/>
</dbReference>
<feature type="compositionally biased region" description="Polar residues" evidence="1">
    <location>
        <begin position="322"/>
        <end position="340"/>
    </location>
</feature>
<evidence type="ECO:0000313" key="3">
    <source>
        <dbReference type="EMBL" id="KJA13661.1"/>
    </source>
</evidence>
<dbReference type="PROSITE" id="PS50090">
    <property type="entry name" value="MYB_LIKE"/>
    <property type="match status" value="1"/>
</dbReference>
<feature type="domain" description="Myb-like" evidence="2">
    <location>
        <begin position="350"/>
        <end position="421"/>
    </location>
</feature>
<dbReference type="AlphaFoldDB" id="A0A0D2NAP3"/>
<dbReference type="EMBL" id="KN817724">
    <property type="protein sequence ID" value="KJA13661.1"/>
    <property type="molecule type" value="Genomic_DNA"/>
</dbReference>
<gene>
    <name evidence="3" type="ORF">HYPSUDRAFT_209361</name>
</gene>
<keyword evidence="4" id="KW-1185">Reference proteome</keyword>
<feature type="region of interest" description="Disordered" evidence="1">
    <location>
        <begin position="275"/>
        <end position="351"/>
    </location>
</feature>
<evidence type="ECO:0000256" key="1">
    <source>
        <dbReference type="SAM" id="MobiDB-lite"/>
    </source>
</evidence>
<sequence>MIEPSMARLLHFTILQPVCLPCMVMPPHIRWYSLMYRKFTTFAAPWCLTRLSWGTTCRGARIRWCYIEARGPCIPYNTERNDRRPQVQAANGQHELPRGEEERNVRQNIDVRARAVTRQRHLVQPCASMARNAEVVSELTGDMSAVAADSPMGIMMRYMHVARRGQLSTGLGQTNIVNIVGPPAKRAEGSRSLQTQSASRRRNPEDASESERPSKKQRLGSRNEVDMRWLQDEIVGIREIREFVLATGHPRPGEIPTSSLFSRVQTAKPRRGFASRHFIPSTSNGQAKKKAPAREASPAWDCEQGSLPHESSVPPHPDIAATDSSQITVNSAPSVDNEQAPSAAFRSRQAQNARRQHWLPWQDRFLVQEIFSHRPFLAPAGKAREEAWDKLAVALLEDSAQSGSAIDRTGDSCRSRFKRLVDAHKSSETRSLQKTGTNEEIDGHIETMTELVSLLDAQSDDRANKSLRAKGKEELEAQAALELRDAAMKGRVLRQALTDVTQLEDSTLREKAGQRESKSKRQRSTTPPASEPQSSQSKENLRPTAKRICTSNQIIEAAIQTHQQSAAEQLAAARELDKQRHEELMAGFNNLAKGFAGLTDIMRRHLEHDDEVRKAEQEARARESERLNDMLRLIFLQKPSS</sequence>
<feature type="compositionally biased region" description="Basic and acidic residues" evidence="1">
    <location>
        <begin position="202"/>
        <end position="214"/>
    </location>
</feature>
<evidence type="ECO:0000259" key="2">
    <source>
        <dbReference type="PROSITE" id="PS50090"/>
    </source>
</evidence>
<accession>A0A0D2NAP3</accession>